<dbReference type="InterPro" id="IPR050109">
    <property type="entry name" value="HTH-type_TetR-like_transc_reg"/>
</dbReference>
<gene>
    <name evidence="4" type="ORF">ACFFTL_35885</name>
</gene>
<dbReference type="SUPFAM" id="SSF46689">
    <property type="entry name" value="Homeodomain-like"/>
    <property type="match status" value="1"/>
</dbReference>
<dbReference type="PANTHER" id="PTHR30055:SF226">
    <property type="entry name" value="HTH-TYPE TRANSCRIPTIONAL REGULATOR PKSA"/>
    <property type="match status" value="1"/>
</dbReference>
<protein>
    <submittedName>
        <fullName evidence="4">TetR/AcrR family transcriptional regulator</fullName>
    </submittedName>
</protein>
<sequence>MVNAVVSRGTGMTESAEDRAQWRGRLLRAGRDLFAAYGYAHTTVEQLCAEARVPIRAFHQQFTSREALLIALYDEVATSGLRASEEAMLSDDMEECATEERFRRLFAAYVRGVTADRRAARVAFVETLGVSRTVDDHLAMWRTMWSEFLTCEAERAAERGEVGDGDQRVAVTVMTHSVEELLAHHARRPRQVTPDWLTEELTRLSLTMLGSP</sequence>
<reference evidence="4 5" key="1">
    <citation type="submission" date="2024-09" db="EMBL/GenBank/DDBJ databases">
        <authorList>
            <person name="Sun Q."/>
            <person name="Mori K."/>
        </authorList>
    </citation>
    <scope>NUCLEOTIDE SEQUENCE [LARGE SCALE GENOMIC DNA]</scope>
    <source>
        <strain evidence="4 5">JCM 3331</strain>
    </source>
</reference>
<dbReference type="Gene3D" id="1.10.10.60">
    <property type="entry name" value="Homeodomain-like"/>
    <property type="match status" value="1"/>
</dbReference>
<evidence type="ECO:0000256" key="1">
    <source>
        <dbReference type="ARBA" id="ARBA00023125"/>
    </source>
</evidence>
<feature type="DNA-binding region" description="H-T-H motif" evidence="2">
    <location>
        <begin position="43"/>
        <end position="62"/>
    </location>
</feature>
<dbReference type="Pfam" id="PF00440">
    <property type="entry name" value="TetR_N"/>
    <property type="match status" value="1"/>
</dbReference>
<evidence type="ECO:0000313" key="5">
    <source>
        <dbReference type="Proteomes" id="UP001589710"/>
    </source>
</evidence>
<comment type="caution">
    <text evidence="4">The sequence shown here is derived from an EMBL/GenBank/DDBJ whole genome shotgun (WGS) entry which is preliminary data.</text>
</comment>
<evidence type="ECO:0000256" key="2">
    <source>
        <dbReference type="PROSITE-ProRule" id="PRU00335"/>
    </source>
</evidence>
<evidence type="ECO:0000259" key="3">
    <source>
        <dbReference type="PROSITE" id="PS50977"/>
    </source>
</evidence>
<dbReference type="PANTHER" id="PTHR30055">
    <property type="entry name" value="HTH-TYPE TRANSCRIPTIONAL REGULATOR RUTR"/>
    <property type="match status" value="1"/>
</dbReference>
<keyword evidence="1 2" id="KW-0238">DNA-binding</keyword>
<organism evidence="4 5">
    <name type="scientific">Streptomyces yanii</name>
    <dbReference type="NCBI Taxonomy" id="78510"/>
    <lineage>
        <taxon>Bacteria</taxon>
        <taxon>Bacillati</taxon>
        <taxon>Actinomycetota</taxon>
        <taxon>Actinomycetes</taxon>
        <taxon>Kitasatosporales</taxon>
        <taxon>Streptomycetaceae</taxon>
        <taxon>Streptomyces</taxon>
    </lineage>
</organism>
<evidence type="ECO:0000313" key="4">
    <source>
        <dbReference type="EMBL" id="MFB9577515.1"/>
    </source>
</evidence>
<proteinExistence type="predicted"/>
<dbReference type="RefSeq" id="WP_386144835.1">
    <property type="nucleotide sequence ID" value="NZ_JBHMCG010000147.1"/>
</dbReference>
<accession>A0ABV5RI34</accession>
<dbReference type="InterPro" id="IPR036271">
    <property type="entry name" value="Tet_transcr_reg_TetR-rel_C_sf"/>
</dbReference>
<dbReference type="InterPro" id="IPR001647">
    <property type="entry name" value="HTH_TetR"/>
</dbReference>
<feature type="domain" description="HTH tetR-type" evidence="3">
    <location>
        <begin position="20"/>
        <end position="80"/>
    </location>
</feature>
<dbReference type="InterPro" id="IPR009057">
    <property type="entry name" value="Homeodomain-like_sf"/>
</dbReference>
<dbReference type="Gene3D" id="1.10.357.10">
    <property type="entry name" value="Tetracycline Repressor, domain 2"/>
    <property type="match status" value="1"/>
</dbReference>
<keyword evidence="5" id="KW-1185">Reference proteome</keyword>
<dbReference type="PROSITE" id="PS50977">
    <property type="entry name" value="HTH_TETR_2"/>
    <property type="match status" value="1"/>
</dbReference>
<name>A0ABV5RI34_9ACTN</name>
<dbReference type="Proteomes" id="UP001589710">
    <property type="component" value="Unassembled WGS sequence"/>
</dbReference>
<dbReference type="EMBL" id="JBHMCG010000147">
    <property type="protein sequence ID" value="MFB9577515.1"/>
    <property type="molecule type" value="Genomic_DNA"/>
</dbReference>
<dbReference type="SUPFAM" id="SSF48498">
    <property type="entry name" value="Tetracyclin repressor-like, C-terminal domain"/>
    <property type="match status" value="1"/>
</dbReference>